<dbReference type="Proteomes" id="UP001183615">
    <property type="component" value="Unassembled WGS sequence"/>
</dbReference>
<proteinExistence type="predicted"/>
<accession>A0ABU2SEP9</accession>
<keyword evidence="1" id="KW-1133">Transmembrane helix</keyword>
<feature type="transmembrane region" description="Helical" evidence="1">
    <location>
        <begin position="401"/>
        <end position="421"/>
    </location>
</feature>
<evidence type="ECO:0000256" key="1">
    <source>
        <dbReference type="SAM" id="Phobius"/>
    </source>
</evidence>
<evidence type="ECO:0000313" key="3">
    <source>
        <dbReference type="Proteomes" id="UP001183615"/>
    </source>
</evidence>
<comment type="caution">
    <text evidence="2">The sequence shown here is derived from an EMBL/GenBank/DDBJ whole genome shotgun (WGS) entry which is preliminary data.</text>
</comment>
<feature type="transmembrane region" description="Helical" evidence="1">
    <location>
        <begin position="373"/>
        <end position="395"/>
    </location>
</feature>
<dbReference type="EMBL" id="JAVREV010000023">
    <property type="protein sequence ID" value="MDT0446884.1"/>
    <property type="molecule type" value="Genomic_DNA"/>
</dbReference>
<keyword evidence="3" id="KW-1185">Reference proteome</keyword>
<organism evidence="2 3">
    <name type="scientific">Streptomyces johnsoniae</name>
    <dbReference type="NCBI Taxonomy" id="3075532"/>
    <lineage>
        <taxon>Bacteria</taxon>
        <taxon>Bacillati</taxon>
        <taxon>Actinomycetota</taxon>
        <taxon>Actinomycetes</taxon>
        <taxon>Kitasatosporales</taxon>
        <taxon>Streptomycetaceae</taxon>
        <taxon>Streptomyces</taxon>
    </lineage>
</organism>
<sequence length="457" mass="48368">MQPALFAAQRPLVRWGVLRRARVAAEEGRFVVRGRARTHAWPLGPRGVASAVHLKGRPCSSAARARLRDLGKGTINKSGGCVHLCDSTGRALACLVPSDWLPNGAVPVTLDAPDTFPSVRNDSRREDFLELSGMADFLRHQGLAVHESPGQEPPRAPEFAGTLRPGPRDGPAVLLLFFALAQLLVLTLAAFAVGGFGSGEGVWQLLVSLPFLVFALCTAGAAFLLGLAAPRGEEPAVAELRPSPGVPVTQGFLRRSSLRLVADALELRTAQNVKRRLPPPGDPVLGVREAVVLQDGGRPWGVAFVDRRQAVLAFLHGDTWFGGDPQLTRLADFCHRAGIGLRRQALRAFPGRQEADRTARPWRTGDYALNDTFAYSALMASVVAVGVVPAFFVGAGGDVEGPLFLVIFGLAFAIGAVPYAVRGAVRKWSLNRLVQAGPAPNMEPGGAASGGKGAATP</sequence>
<keyword evidence="1" id="KW-0812">Transmembrane</keyword>
<name>A0ABU2SEP9_9ACTN</name>
<protein>
    <submittedName>
        <fullName evidence="2">Uncharacterized protein</fullName>
    </submittedName>
</protein>
<feature type="transmembrane region" description="Helical" evidence="1">
    <location>
        <begin position="173"/>
        <end position="196"/>
    </location>
</feature>
<reference evidence="3" key="1">
    <citation type="submission" date="2023-07" db="EMBL/GenBank/DDBJ databases">
        <title>30 novel species of actinomycetes from the DSMZ collection.</title>
        <authorList>
            <person name="Nouioui I."/>
        </authorList>
    </citation>
    <scope>NUCLEOTIDE SEQUENCE [LARGE SCALE GENOMIC DNA]</scope>
    <source>
        <strain evidence="3">DSM 41886</strain>
    </source>
</reference>
<evidence type="ECO:0000313" key="2">
    <source>
        <dbReference type="EMBL" id="MDT0446884.1"/>
    </source>
</evidence>
<dbReference type="RefSeq" id="WP_311621021.1">
    <property type="nucleotide sequence ID" value="NZ_JAVREV010000023.1"/>
</dbReference>
<keyword evidence="1" id="KW-0472">Membrane</keyword>
<feature type="transmembrane region" description="Helical" evidence="1">
    <location>
        <begin position="202"/>
        <end position="225"/>
    </location>
</feature>
<gene>
    <name evidence="2" type="ORF">RM779_30450</name>
</gene>